<dbReference type="KEGG" id="prz:GZH47_24575"/>
<organism evidence="1 2">
    <name type="scientific">Paenibacillus rhizovicinus</name>
    <dbReference type="NCBI Taxonomy" id="2704463"/>
    <lineage>
        <taxon>Bacteria</taxon>
        <taxon>Bacillati</taxon>
        <taxon>Bacillota</taxon>
        <taxon>Bacilli</taxon>
        <taxon>Bacillales</taxon>
        <taxon>Paenibacillaceae</taxon>
        <taxon>Paenibacillus</taxon>
    </lineage>
</organism>
<gene>
    <name evidence="1" type="ORF">GZH47_24575</name>
</gene>
<name>A0A6C0P553_9BACL</name>
<keyword evidence="2" id="KW-1185">Reference proteome</keyword>
<evidence type="ECO:0000313" key="2">
    <source>
        <dbReference type="Proteomes" id="UP000479114"/>
    </source>
</evidence>
<dbReference type="AlphaFoldDB" id="A0A6C0P553"/>
<dbReference type="Proteomes" id="UP000479114">
    <property type="component" value="Chromosome"/>
</dbReference>
<proteinExistence type="predicted"/>
<evidence type="ECO:0008006" key="3">
    <source>
        <dbReference type="Google" id="ProtNLM"/>
    </source>
</evidence>
<protein>
    <recommendedName>
        <fullName evidence="3">DUF559 domain-containing protein</fullName>
    </recommendedName>
</protein>
<sequence length="166" mass="19444">MDHRFETAYERMMEKALADSSSERKRRLLEKAQAEKTMLANVWWPAVGHLDDLHPEYEMADFKGGTRFADYAYLPPLPFRLIVEIDGFGPHWRDVSRWKFADDLQRQNHLLIEGWNILRFAFDDINEKPRRCQRSLLMGLAKWGGMLKTGQLALDVYDPFGKKDAV</sequence>
<dbReference type="EMBL" id="CP048286">
    <property type="protein sequence ID" value="QHW33658.1"/>
    <property type="molecule type" value="Genomic_DNA"/>
</dbReference>
<dbReference type="RefSeq" id="WP_162643656.1">
    <property type="nucleotide sequence ID" value="NZ_CP048286.1"/>
</dbReference>
<accession>A0A6C0P553</accession>
<reference evidence="1 2" key="1">
    <citation type="submission" date="2020-02" db="EMBL/GenBank/DDBJ databases">
        <title>Paenibacillus sp. nov., isolated from rhizosphere soil of tomato.</title>
        <authorList>
            <person name="Weon H.-Y."/>
            <person name="Lee S.A."/>
        </authorList>
    </citation>
    <scope>NUCLEOTIDE SEQUENCE [LARGE SCALE GENOMIC DNA]</scope>
    <source>
        <strain evidence="1 2">14171R-81</strain>
    </source>
</reference>
<evidence type="ECO:0000313" key="1">
    <source>
        <dbReference type="EMBL" id="QHW33658.1"/>
    </source>
</evidence>